<name>A0A084FV64_PSEDA</name>
<evidence type="ECO:0000256" key="2">
    <source>
        <dbReference type="ARBA" id="ARBA00022777"/>
    </source>
</evidence>
<evidence type="ECO:0000313" key="5">
    <source>
        <dbReference type="Proteomes" id="UP000028545"/>
    </source>
</evidence>
<dbReference type="Proteomes" id="UP000028545">
    <property type="component" value="Unassembled WGS sequence"/>
</dbReference>
<reference evidence="4 5" key="1">
    <citation type="journal article" date="2014" name="Genome Announc.">
        <title>Draft genome sequence of the pathogenic fungus Scedosporium apiospermum.</title>
        <authorList>
            <person name="Vandeputte P."/>
            <person name="Ghamrawi S."/>
            <person name="Rechenmann M."/>
            <person name="Iltis A."/>
            <person name="Giraud S."/>
            <person name="Fleury M."/>
            <person name="Thornton C."/>
            <person name="Delhaes L."/>
            <person name="Meyer W."/>
            <person name="Papon N."/>
            <person name="Bouchara J.P."/>
        </authorList>
    </citation>
    <scope>NUCLEOTIDE SEQUENCE [LARGE SCALE GENOMIC DNA]</scope>
    <source>
        <strain evidence="4 5">IHEM 14462</strain>
    </source>
</reference>
<proteinExistence type="predicted"/>
<dbReference type="OrthoDB" id="415590at2759"/>
<dbReference type="Gene3D" id="3.40.1190.20">
    <property type="match status" value="2"/>
</dbReference>
<evidence type="ECO:0000259" key="3">
    <source>
        <dbReference type="Pfam" id="PF00294"/>
    </source>
</evidence>
<organism evidence="4 5">
    <name type="scientific">Pseudallescheria apiosperma</name>
    <name type="common">Scedosporium apiospermum</name>
    <dbReference type="NCBI Taxonomy" id="563466"/>
    <lineage>
        <taxon>Eukaryota</taxon>
        <taxon>Fungi</taxon>
        <taxon>Dikarya</taxon>
        <taxon>Ascomycota</taxon>
        <taxon>Pezizomycotina</taxon>
        <taxon>Sordariomycetes</taxon>
        <taxon>Hypocreomycetidae</taxon>
        <taxon>Microascales</taxon>
        <taxon>Microascaceae</taxon>
        <taxon>Scedosporium</taxon>
    </lineage>
</organism>
<dbReference type="InterPro" id="IPR002139">
    <property type="entry name" value="Ribo/fructo_kinase"/>
</dbReference>
<keyword evidence="2" id="KW-0418">Kinase</keyword>
<evidence type="ECO:0000313" key="4">
    <source>
        <dbReference type="EMBL" id="KEZ38976.1"/>
    </source>
</evidence>
<dbReference type="AlphaFoldDB" id="A0A084FV64"/>
<accession>A0A084FV64</accession>
<keyword evidence="1" id="KW-0808">Transferase</keyword>
<dbReference type="SUPFAM" id="SSF53613">
    <property type="entry name" value="Ribokinase-like"/>
    <property type="match status" value="1"/>
</dbReference>
<dbReference type="InterPro" id="IPR011611">
    <property type="entry name" value="PfkB_dom"/>
</dbReference>
<dbReference type="PANTHER" id="PTHR10584:SF166">
    <property type="entry name" value="RIBOKINASE"/>
    <property type="match status" value="1"/>
</dbReference>
<protein>
    <recommendedName>
        <fullName evidence="3">Carbohydrate kinase PfkB domain-containing protein</fullName>
    </recommendedName>
</protein>
<dbReference type="OMA" id="IEINIYM"/>
<comment type="caution">
    <text evidence="4">The sequence shown here is derived from an EMBL/GenBank/DDBJ whole genome shotgun (WGS) entry which is preliminary data.</text>
</comment>
<dbReference type="GO" id="GO:0006796">
    <property type="term" value="P:phosphate-containing compound metabolic process"/>
    <property type="evidence" value="ECO:0007669"/>
    <property type="project" value="UniProtKB-ARBA"/>
</dbReference>
<dbReference type="InterPro" id="IPR029056">
    <property type="entry name" value="Ribokinase-like"/>
</dbReference>
<dbReference type="VEuPathDB" id="FungiDB:SAPIO_CDS10329"/>
<dbReference type="KEGG" id="sapo:SAPIO_CDS10329"/>
<dbReference type="HOGENOM" id="CLU_027634_2_0_1"/>
<dbReference type="EMBL" id="JOWA01000165">
    <property type="protein sequence ID" value="KEZ38976.1"/>
    <property type="molecule type" value="Genomic_DNA"/>
</dbReference>
<sequence>MAPAIIAVVAGLNMDLIFTVNRMLNVGESIDAPSLFVHPGGKGANIAIATSRGCRPKPIPKEREEESGVASIDFSGGNNIQVFMNGAVGDDGARARASALFSLRLIAYQGINMNWKPRDPGSVDCLAAGSTPELVIAHLGIQQEKIFRVLETARGDGVDTLLSPSPPEPLISNMYAHLTHLILNQTETAMLSDRCVEELNTVAAWGNAAQYFIHRGVENVVITLGDRGAFYATHRGQTGLVDAEKGVNVVDVTGAG</sequence>
<dbReference type="RefSeq" id="XP_016638775.1">
    <property type="nucleotide sequence ID" value="XM_016783934.1"/>
</dbReference>
<feature type="domain" description="Carbohydrate kinase PfkB" evidence="3">
    <location>
        <begin position="139"/>
        <end position="256"/>
    </location>
</feature>
<gene>
    <name evidence="4" type="ORF">SAPIO_CDS10329</name>
</gene>
<dbReference type="PRINTS" id="PR00990">
    <property type="entry name" value="RIBOKINASE"/>
</dbReference>
<dbReference type="GO" id="GO:0016301">
    <property type="term" value="F:kinase activity"/>
    <property type="evidence" value="ECO:0007669"/>
    <property type="project" value="UniProtKB-KW"/>
</dbReference>
<evidence type="ECO:0000256" key="1">
    <source>
        <dbReference type="ARBA" id="ARBA00022679"/>
    </source>
</evidence>
<dbReference type="GeneID" id="27719514"/>
<keyword evidence="5" id="KW-1185">Reference proteome</keyword>
<dbReference type="PANTHER" id="PTHR10584">
    <property type="entry name" value="SUGAR KINASE"/>
    <property type="match status" value="1"/>
</dbReference>
<dbReference type="Pfam" id="PF00294">
    <property type="entry name" value="PfkB"/>
    <property type="match status" value="1"/>
</dbReference>